<dbReference type="AlphaFoldDB" id="A0A0F9HLY1"/>
<gene>
    <name evidence="2" type="ORF">LCGC14_1981730</name>
</gene>
<keyword evidence="1" id="KW-1133">Transmembrane helix</keyword>
<keyword evidence="1" id="KW-0812">Transmembrane</keyword>
<organism evidence="2">
    <name type="scientific">marine sediment metagenome</name>
    <dbReference type="NCBI Taxonomy" id="412755"/>
    <lineage>
        <taxon>unclassified sequences</taxon>
        <taxon>metagenomes</taxon>
        <taxon>ecological metagenomes</taxon>
    </lineage>
</organism>
<dbReference type="EMBL" id="LAZR01022189">
    <property type="protein sequence ID" value="KKL82740.1"/>
    <property type="molecule type" value="Genomic_DNA"/>
</dbReference>
<evidence type="ECO:0000313" key="2">
    <source>
        <dbReference type="EMBL" id="KKL82740.1"/>
    </source>
</evidence>
<proteinExistence type="predicted"/>
<comment type="caution">
    <text evidence="2">The sequence shown here is derived from an EMBL/GenBank/DDBJ whole genome shotgun (WGS) entry which is preliminary data.</text>
</comment>
<reference evidence="2" key="1">
    <citation type="journal article" date="2015" name="Nature">
        <title>Complex archaea that bridge the gap between prokaryotes and eukaryotes.</title>
        <authorList>
            <person name="Spang A."/>
            <person name="Saw J.H."/>
            <person name="Jorgensen S.L."/>
            <person name="Zaremba-Niedzwiedzka K."/>
            <person name="Martijn J."/>
            <person name="Lind A.E."/>
            <person name="van Eijk R."/>
            <person name="Schleper C."/>
            <person name="Guy L."/>
            <person name="Ettema T.J."/>
        </authorList>
    </citation>
    <scope>NUCLEOTIDE SEQUENCE</scope>
</reference>
<sequence length="77" mass="8812">MKRILAIALVAAVIAAAAPTAWAQAAAPKVNGKGQVVLSWDEFVKITVNRIQYYRFRCSFNLIIFFIFCFKMFKLYF</sequence>
<keyword evidence="1" id="KW-0472">Membrane</keyword>
<protein>
    <submittedName>
        <fullName evidence="2">Uncharacterized protein</fullName>
    </submittedName>
</protein>
<feature type="transmembrane region" description="Helical" evidence="1">
    <location>
        <begin position="54"/>
        <end position="73"/>
    </location>
</feature>
<name>A0A0F9HLY1_9ZZZZ</name>
<accession>A0A0F9HLY1</accession>
<evidence type="ECO:0000256" key="1">
    <source>
        <dbReference type="SAM" id="Phobius"/>
    </source>
</evidence>